<dbReference type="EMBL" id="CP063356">
    <property type="protein sequence ID" value="XRP48515.1"/>
    <property type="molecule type" value="Genomic_DNA"/>
</dbReference>
<dbReference type="Proteomes" id="UP000180175">
    <property type="component" value="Chromosome"/>
</dbReference>
<gene>
    <name evidence="1" type="ORF">AWH56_26940</name>
</gene>
<organism evidence="1 2">
    <name type="scientific">Anaerobacillus isosaccharinicus</name>
    <dbReference type="NCBI Taxonomy" id="1532552"/>
    <lineage>
        <taxon>Bacteria</taxon>
        <taxon>Bacillati</taxon>
        <taxon>Bacillota</taxon>
        <taxon>Bacilli</taxon>
        <taxon>Bacillales</taxon>
        <taxon>Bacillaceae</taxon>
        <taxon>Anaerobacillus</taxon>
    </lineage>
</organism>
<reference evidence="1 2" key="2">
    <citation type="journal article" date="2019" name="Int. J. Syst. Evol. Microbiol.">
        <title>Anaerobacillus isosaccharinicus sp. nov., an alkaliphilic bacterium which degrades isosaccharinic acid.</title>
        <authorList>
            <person name="Bassil N.M."/>
            <person name="Lloyd J.R."/>
        </authorList>
    </citation>
    <scope>NUCLEOTIDE SEQUENCE [LARGE SCALE GENOMIC DNA]</scope>
    <source>
        <strain evidence="1 2">NB2006</strain>
    </source>
</reference>
<evidence type="ECO:0000313" key="1">
    <source>
        <dbReference type="EMBL" id="XRP48515.1"/>
    </source>
</evidence>
<protein>
    <submittedName>
        <fullName evidence="1">Response regulator</fullName>
    </submittedName>
</protein>
<keyword evidence="2" id="KW-1185">Reference proteome</keyword>
<reference evidence="1 2" key="1">
    <citation type="journal article" date="2017" name="Genome Announc.">
        <title>Draft Genome Sequences of Four Alkaliphilic Bacteria Belonging to the Anaerobacillus Genus.</title>
        <authorList>
            <person name="Bassil N.M."/>
            <person name="Lloyd J.R."/>
        </authorList>
    </citation>
    <scope>NUCLEOTIDE SEQUENCE [LARGE SCALE GENOMIC DNA]</scope>
    <source>
        <strain evidence="1 2">NB2006</strain>
    </source>
</reference>
<evidence type="ECO:0000313" key="2">
    <source>
        <dbReference type="Proteomes" id="UP000180175"/>
    </source>
</evidence>
<proteinExistence type="predicted"/>
<sequence>MEKKRVLIVDDEWNMRRLLEIFLISEGFEVKEAQDGYEAINIVKECSIDLIVLDLMMPEIDGIEVCKQIRES</sequence>
<accession>A0AC62A4Q6</accession>
<name>A0AC62A4Q6_9BACI</name>